<evidence type="ECO:0000256" key="2">
    <source>
        <dbReference type="ARBA" id="ARBA00022676"/>
    </source>
</evidence>
<feature type="domain" description="Glycosyltransferase subfamily 4-like N-terminal" evidence="4">
    <location>
        <begin position="31"/>
        <end position="173"/>
    </location>
</feature>
<keyword evidence="2" id="KW-0328">Glycosyltransferase</keyword>
<dbReference type="GO" id="GO:0016757">
    <property type="term" value="F:glycosyltransferase activity"/>
    <property type="evidence" value="ECO:0007669"/>
    <property type="project" value="UniProtKB-KW"/>
</dbReference>
<protein>
    <recommendedName>
        <fullName evidence="1">D-inositol 3-phosphate glycosyltransferase</fullName>
    </recommendedName>
</protein>
<dbReference type="AlphaFoldDB" id="A0A1I6JGE2"/>
<dbReference type="SUPFAM" id="SSF53756">
    <property type="entry name" value="UDP-Glycosyltransferase/glycogen phosphorylase"/>
    <property type="match status" value="1"/>
</dbReference>
<dbReference type="Gene3D" id="3.40.50.2000">
    <property type="entry name" value="Glycogen Phosphorylase B"/>
    <property type="match status" value="2"/>
</dbReference>
<reference evidence="6" key="1">
    <citation type="submission" date="2016-10" db="EMBL/GenBank/DDBJ databases">
        <authorList>
            <person name="Varghese N."/>
            <person name="Submissions S."/>
        </authorList>
    </citation>
    <scope>NUCLEOTIDE SEQUENCE [LARGE SCALE GENOMIC DNA]</scope>
    <source>
        <strain evidence="6">CL127</strain>
    </source>
</reference>
<dbReference type="Pfam" id="PF13579">
    <property type="entry name" value="Glyco_trans_4_4"/>
    <property type="match status" value="1"/>
</dbReference>
<name>A0A1I6JGE2_9MICO</name>
<organism evidence="5 6">
    <name type="scientific">Microbacterium azadirachtae</name>
    <dbReference type="NCBI Taxonomy" id="582680"/>
    <lineage>
        <taxon>Bacteria</taxon>
        <taxon>Bacillati</taxon>
        <taxon>Actinomycetota</taxon>
        <taxon>Actinomycetes</taxon>
        <taxon>Micrococcales</taxon>
        <taxon>Microbacteriaceae</taxon>
        <taxon>Microbacterium</taxon>
    </lineage>
</organism>
<dbReference type="Proteomes" id="UP000198877">
    <property type="component" value="Unassembled WGS sequence"/>
</dbReference>
<proteinExistence type="predicted"/>
<evidence type="ECO:0000313" key="5">
    <source>
        <dbReference type="EMBL" id="SFR78018.1"/>
    </source>
</evidence>
<keyword evidence="3 5" id="KW-0808">Transferase</keyword>
<evidence type="ECO:0000313" key="6">
    <source>
        <dbReference type="Proteomes" id="UP000198877"/>
    </source>
</evidence>
<evidence type="ECO:0000259" key="4">
    <source>
        <dbReference type="Pfam" id="PF13579"/>
    </source>
</evidence>
<accession>A0A1I6JGE2</accession>
<evidence type="ECO:0000256" key="1">
    <source>
        <dbReference type="ARBA" id="ARBA00021292"/>
    </source>
</evidence>
<dbReference type="InterPro" id="IPR028098">
    <property type="entry name" value="Glyco_trans_4-like_N"/>
</dbReference>
<dbReference type="Pfam" id="PF13692">
    <property type="entry name" value="Glyco_trans_1_4"/>
    <property type="match status" value="1"/>
</dbReference>
<gene>
    <name evidence="5" type="ORF">SAMN04488591_3558</name>
</gene>
<dbReference type="EMBL" id="FOYR01000005">
    <property type="protein sequence ID" value="SFR78018.1"/>
    <property type="molecule type" value="Genomic_DNA"/>
</dbReference>
<dbReference type="RefSeq" id="WP_091742392.1">
    <property type="nucleotide sequence ID" value="NZ_FOYR01000005.1"/>
</dbReference>
<evidence type="ECO:0000256" key="3">
    <source>
        <dbReference type="ARBA" id="ARBA00022679"/>
    </source>
</evidence>
<sequence length="390" mass="41937">MTDGAPRPRVMVVVTAAVTARLFMRGYVGFLAESGYDVTLVADDVSELGDVLAQRGVSAFSLPMRRDPSPVHDIRSLARMVALVRRIRPDALIYATPKASLLASTAARMLRVPVRVYELWGLRFETASGVSRKIFQGIERAIASSSTAIVANSASLAARTVGLGIAKADRIAVPASGSSHGVDSEYFSPSAQYPDVDPDTALFLERTEGMTIGYVGRLHPDKGVDVLLRAADRLRARGMASRVVLVGGDEGAELPHFEGLAVHATGEIQDVRPYLARFDVLVLMSRREGFPNVVLEAAAMQVPAVVSDATGCIDSVEPAVTGMVVPVGADDQLADALTQLFTHPGQMRTMGEAARRRAVDAFQPRLVWGALEQHLHVQLENHRNPERPTG</sequence>
<dbReference type="InterPro" id="IPR050194">
    <property type="entry name" value="Glycosyltransferase_grp1"/>
</dbReference>
<dbReference type="PANTHER" id="PTHR45947">
    <property type="entry name" value="SULFOQUINOVOSYL TRANSFERASE SQD2"/>
    <property type="match status" value="1"/>
</dbReference>
<dbReference type="PANTHER" id="PTHR45947:SF3">
    <property type="entry name" value="SULFOQUINOVOSYL TRANSFERASE SQD2"/>
    <property type="match status" value="1"/>
</dbReference>
<dbReference type="GO" id="GO:1901137">
    <property type="term" value="P:carbohydrate derivative biosynthetic process"/>
    <property type="evidence" value="ECO:0007669"/>
    <property type="project" value="UniProtKB-ARBA"/>
</dbReference>